<dbReference type="Proteomes" id="UP001214638">
    <property type="component" value="Unassembled WGS sequence"/>
</dbReference>
<evidence type="ECO:0000313" key="4">
    <source>
        <dbReference type="EMBL" id="KAK2196866.1"/>
    </source>
</evidence>
<organism evidence="4 5">
    <name type="scientific">Babesia duncani</name>
    <dbReference type="NCBI Taxonomy" id="323732"/>
    <lineage>
        <taxon>Eukaryota</taxon>
        <taxon>Sar</taxon>
        <taxon>Alveolata</taxon>
        <taxon>Apicomplexa</taxon>
        <taxon>Aconoidasida</taxon>
        <taxon>Piroplasmida</taxon>
        <taxon>Babesiidae</taxon>
        <taxon>Babesia</taxon>
    </lineage>
</organism>
<dbReference type="GeneID" id="94336413"/>
<comment type="similarity">
    <text evidence="2">Belongs to the choline/ethanolamine kinase family.</text>
</comment>
<keyword evidence="4" id="KW-0418">Kinase</keyword>
<evidence type="ECO:0000256" key="2">
    <source>
        <dbReference type="ARBA" id="ARBA00038211"/>
    </source>
</evidence>
<evidence type="ECO:0000256" key="1">
    <source>
        <dbReference type="ARBA" id="ARBA00037883"/>
    </source>
</evidence>
<dbReference type="Gene3D" id="3.30.200.20">
    <property type="entry name" value="Phosphorylase Kinase, domain 1"/>
    <property type="match status" value="1"/>
</dbReference>
<dbReference type="GO" id="GO:0006646">
    <property type="term" value="P:phosphatidylethanolamine biosynthetic process"/>
    <property type="evidence" value="ECO:0007669"/>
    <property type="project" value="TreeGrafter"/>
</dbReference>
<dbReference type="EMBL" id="JALLKP010000002">
    <property type="protein sequence ID" value="KAK2196866.1"/>
    <property type="molecule type" value="Genomic_DNA"/>
</dbReference>
<sequence length="394" mass="44677">MMDSVLGNCTGVCSASGKTRKDAIIERISTLLHQHQKVLVERQDYVLSTDECIAHCVMLANEQLGIDLEGLDLTVENAAAKLSFLQVQEIKGGLTNMLYKVTNQKNNKSVLLRLFGYKTDNMIDRNCESVICKHLSLYGLSKSIYGYFNGGRIEEWFDGSIPDVKQLESGAFNVIIAQHLGRIHGFPNSVSLYNELHKDANAVVDPSEFKSSLWPTIEIFHKQCVENAEMVQKILGSKLDFCAITAGIPKLRNLCNDIKSPVVICHCDVHLQNVIMVGNEPRLIDFEYANFMERAFDISNHFCEYAGFDCDWSKLPSPQRKREFIRAYLQGLNQGQEPTQDQVEALYQEVLNFTPAPHLYWGLWGLLQTIYSSIDFAFAQYAQKRLEQFLQALE</sequence>
<dbReference type="SUPFAM" id="SSF56112">
    <property type="entry name" value="Protein kinase-like (PK-like)"/>
    <property type="match status" value="1"/>
</dbReference>
<dbReference type="RefSeq" id="XP_067803708.1">
    <property type="nucleotide sequence ID" value="XM_067947144.1"/>
</dbReference>
<dbReference type="Pfam" id="PF01633">
    <property type="entry name" value="Choline_kinase"/>
    <property type="match status" value="1"/>
</dbReference>
<name>A0AAD9PLQ1_9APIC</name>
<dbReference type="PANTHER" id="PTHR22603">
    <property type="entry name" value="CHOLINE/ETHANOALAMINE KINASE"/>
    <property type="match status" value="1"/>
</dbReference>
<comment type="caution">
    <text evidence="4">The sequence shown here is derived from an EMBL/GenBank/DDBJ whole genome shotgun (WGS) entry which is preliminary data.</text>
</comment>
<keyword evidence="5" id="KW-1185">Reference proteome</keyword>
<protein>
    <recommendedName>
        <fullName evidence="3">ethanolamine kinase</fullName>
        <ecNumber evidence="3">2.7.1.82</ecNumber>
    </recommendedName>
</protein>
<proteinExistence type="inferred from homology"/>
<reference evidence="4" key="1">
    <citation type="journal article" date="2023" name="Nat. Microbiol.">
        <title>Babesia duncani multi-omics identifies virulence factors and drug targets.</title>
        <authorList>
            <person name="Singh P."/>
            <person name="Lonardi S."/>
            <person name="Liang Q."/>
            <person name="Vydyam P."/>
            <person name="Khabirova E."/>
            <person name="Fang T."/>
            <person name="Gihaz S."/>
            <person name="Thekkiniath J."/>
            <person name="Munshi M."/>
            <person name="Abel S."/>
            <person name="Ciampossin L."/>
            <person name="Batugedara G."/>
            <person name="Gupta M."/>
            <person name="Lu X.M."/>
            <person name="Lenz T."/>
            <person name="Chakravarty S."/>
            <person name="Cornillot E."/>
            <person name="Hu Y."/>
            <person name="Ma W."/>
            <person name="Gonzalez L.M."/>
            <person name="Sanchez S."/>
            <person name="Estrada K."/>
            <person name="Sanchez-Flores A."/>
            <person name="Montero E."/>
            <person name="Harb O.S."/>
            <person name="Le Roch K.G."/>
            <person name="Mamoun C.B."/>
        </authorList>
    </citation>
    <scope>NUCLEOTIDE SEQUENCE</scope>
    <source>
        <strain evidence="4">WA1</strain>
    </source>
</reference>
<comment type="pathway">
    <text evidence="1">Phospholipid metabolism; phosphatidylethanolamine biosynthesis; phosphatidylethanolamine from ethanolamine: step 1/3.</text>
</comment>
<evidence type="ECO:0000256" key="3">
    <source>
        <dbReference type="ARBA" id="ARBA00038874"/>
    </source>
</evidence>
<dbReference type="GO" id="GO:0005737">
    <property type="term" value="C:cytoplasm"/>
    <property type="evidence" value="ECO:0007669"/>
    <property type="project" value="TreeGrafter"/>
</dbReference>
<keyword evidence="4" id="KW-0808">Transferase</keyword>
<dbReference type="CDD" id="cd05157">
    <property type="entry name" value="ETNK_euk"/>
    <property type="match status" value="1"/>
</dbReference>
<dbReference type="KEGG" id="bdw:94336413"/>
<dbReference type="GO" id="GO:0004305">
    <property type="term" value="F:ethanolamine kinase activity"/>
    <property type="evidence" value="ECO:0007669"/>
    <property type="project" value="UniProtKB-EC"/>
</dbReference>
<accession>A0AAD9PLQ1</accession>
<dbReference type="EC" id="2.7.1.82" evidence="3"/>
<dbReference type="InterPro" id="IPR011009">
    <property type="entry name" value="Kinase-like_dom_sf"/>
</dbReference>
<dbReference type="AlphaFoldDB" id="A0AAD9PLQ1"/>
<dbReference type="PANTHER" id="PTHR22603:SF66">
    <property type="entry name" value="ETHANOLAMINE KINASE"/>
    <property type="match status" value="1"/>
</dbReference>
<dbReference type="Gene3D" id="3.90.1200.10">
    <property type="match status" value="1"/>
</dbReference>
<gene>
    <name evidence="4" type="ORF">BdWA1_002115</name>
</gene>
<evidence type="ECO:0000313" key="5">
    <source>
        <dbReference type="Proteomes" id="UP001214638"/>
    </source>
</evidence>